<dbReference type="PANTHER" id="PTHR11851:SF49">
    <property type="entry name" value="MITOCHONDRIAL-PROCESSING PEPTIDASE SUBUNIT ALPHA"/>
    <property type="match status" value="1"/>
</dbReference>
<keyword evidence="8" id="KW-1185">Reference proteome</keyword>
<evidence type="ECO:0000256" key="3">
    <source>
        <dbReference type="ARBA" id="ARBA00023049"/>
    </source>
</evidence>
<reference evidence="7 8" key="1">
    <citation type="submission" date="2016-10" db="EMBL/GenBank/DDBJ databases">
        <authorList>
            <person name="de Groot N.N."/>
        </authorList>
    </citation>
    <scope>NUCLEOTIDE SEQUENCE [LARGE SCALE GENOMIC DNA]</scope>
    <source>
        <strain evidence="7 8">DSM 27842</strain>
    </source>
</reference>
<dbReference type="STRING" id="569882.SAMN04490248_11770"/>
<dbReference type="Pfam" id="PF00675">
    <property type="entry name" value="Peptidase_M16"/>
    <property type="match status" value="1"/>
</dbReference>
<accession>A0A1H8TZA9</accession>
<comment type="cofactor">
    <cofactor evidence="1">
        <name>Zn(2+)</name>
        <dbReference type="ChEBI" id="CHEBI:29105"/>
    </cofactor>
</comment>
<dbReference type="PROSITE" id="PS00143">
    <property type="entry name" value="INSULINASE"/>
    <property type="match status" value="1"/>
</dbReference>
<evidence type="ECO:0000259" key="6">
    <source>
        <dbReference type="Pfam" id="PF05193"/>
    </source>
</evidence>
<dbReference type="OrthoDB" id="9811314at2"/>
<dbReference type="AlphaFoldDB" id="A0A1H8TZA9"/>
<dbReference type="InterPro" id="IPR050361">
    <property type="entry name" value="MPP/UQCRC_Complex"/>
</dbReference>
<feature type="domain" description="Peptidase M16 N-terminal" evidence="5">
    <location>
        <begin position="13"/>
        <end position="161"/>
    </location>
</feature>
<protein>
    <submittedName>
        <fullName evidence="7">Predicted Zn-dependent peptidase</fullName>
    </submittedName>
</protein>
<dbReference type="RefSeq" id="WP_093119354.1">
    <property type="nucleotide sequence ID" value="NZ_FODS01000017.1"/>
</dbReference>
<dbReference type="GO" id="GO:0006508">
    <property type="term" value="P:proteolysis"/>
    <property type="evidence" value="ECO:0007669"/>
    <property type="project" value="InterPro"/>
</dbReference>
<gene>
    <name evidence="7" type="ORF">SAMN04490248_11770</name>
</gene>
<organism evidence="7 8">
    <name type="scientific">Salinihabitans flavidus</name>
    <dbReference type="NCBI Taxonomy" id="569882"/>
    <lineage>
        <taxon>Bacteria</taxon>
        <taxon>Pseudomonadati</taxon>
        <taxon>Pseudomonadota</taxon>
        <taxon>Alphaproteobacteria</taxon>
        <taxon>Rhodobacterales</taxon>
        <taxon>Roseobacteraceae</taxon>
        <taxon>Salinihabitans</taxon>
    </lineage>
</organism>
<keyword evidence="3" id="KW-0645">Protease</keyword>
<name>A0A1H8TZA9_9RHOB</name>
<sequence>MTVRQHTLPNGFRIVTEQMPGLASAAIGVWVGAGARHERESQNGIAHFLEHMAFKGTKRRSALDIAEAIEDVGGYINAYTSREVTAYYARVLSEDVPLALDVIGDIVLNPVFAPREIEVERGVILSEIGQALDTPDDVIFDWLQERAYPDQPIGRTILGPEERVKGFSRADLAGFVSEHYRPDQMILSAAGGVDHDAIVRMAEDLFGAMTPGNLLPFPPARFAGGEYRTEKPLEQAHFALGLESPDYCDPAIYTAQVYSTALGGGMSSRLFQEIREKRGLCYTIFAQTGAYSDTGMTTIYAGTSGAQIAELAEITIDELKRAADGMSPQEIERARAQMKAGLVMGLESPSARAERLARMLAIWDRVPDPAESVALIEAVTDEDVRRFAEHMAVEARPALALYGPVSGAPDLDALQGRRAA</sequence>
<dbReference type="GO" id="GO:0004222">
    <property type="term" value="F:metalloendopeptidase activity"/>
    <property type="evidence" value="ECO:0007669"/>
    <property type="project" value="InterPro"/>
</dbReference>
<dbReference type="EMBL" id="FODS01000017">
    <property type="protein sequence ID" value="SEO96237.1"/>
    <property type="molecule type" value="Genomic_DNA"/>
</dbReference>
<proteinExistence type="inferred from homology"/>
<dbReference type="InterPro" id="IPR011765">
    <property type="entry name" value="Pept_M16_N"/>
</dbReference>
<evidence type="ECO:0000256" key="2">
    <source>
        <dbReference type="ARBA" id="ARBA00007261"/>
    </source>
</evidence>
<comment type="similarity">
    <text evidence="2 4">Belongs to the peptidase M16 family.</text>
</comment>
<evidence type="ECO:0000313" key="8">
    <source>
        <dbReference type="Proteomes" id="UP000198893"/>
    </source>
</evidence>
<evidence type="ECO:0000259" key="5">
    <source>
        <dbReference type="Pfam" id="PF00675"/>
    </source>
</evidence>
<dbReference type="InterPro" id="IPR001431">
    <property type="entry name" value="Pept_M16_Zn_BS"/>
</dbReference>
<keyword evidence="3" id="KW-0378">Hydrolase</keyword>
<dbReference type="InterPro" id="IPR007863">
    <property type="entry name" value="Peptidase_M16_C"/>
</dbReference>
<evidence type="ECO:0000256" key="1">
    <source>
        <dbReference type="ARBA" id="ARBA00001947"/>
    </source>
</evidence>
<dbReference type="Pfam" id="PF05193">
    <property type="entry name" value="Peptidase_M16_C"/>
    <property type="match status" value="1"/>
</dbReference>
<dbReference type="Gene3D" id="3.30.830.10">
    <property type="entry name" value="Metalloenzyme, LuxS/M16 peptidase-like"/>
    <property type="match status" value="2"/>
</dbReference>
<dbReference type="Proteomes" id="UP000198893">
    <property type="component" value="Unassembled WGS sequence"/>
</dbReference>
<feature type="domain" description="Peptidase M16 C-terminal" evidence="6">
    <location>
        <begin position="167"/>
        <end position="338"/>
    </location>
</feature>
<dbReference type="SUPFAM" id="SSF63411">
    <property type="entry name" value="LuxS/MPP-like metallohydrolase"/>
    <property type="match status" value="2"/>
</dbReference>
<dbReference type="FunFam" id="3.30.830.10:FF:000008">
    <property type="entry name" value="Mitochondrial-processing peptidase subunit beta"/>
    <property type="match status" value="1"/>
</dbReference>
<dbReference type="InterPro" id="IPR011249">
    <property type="entry name" value="Metalloenz_LuxS/M16"/>
</dbReference>
<evidence type="ECO:0000256" key="4">
    <source>
        <dbReference type="RuleBase" id="RU004447"/>
    </source>
</evidence>
<evidence type="ECO:0000313" key="7">
    <source>
        <dbReference type="EMBL" id="SEO96237.1"/>
    </source>
</evidence>
<dbReference type="GO" id="GO:0046872">
    <property type="term" value="F:metal ion binding"/>
    <property type="evidence" value="ECO:0007669"/>
    <property type="project" value="InterPro"/>
</dbReference>
<dbReference type="PANTHER" id="PTHR11851">
    <property type="entry name" value="METALLOPROTEASE"/>
    <property type="match status" value="1"/>
</dbReference>
<keyword evidence="3" id="KW-0482">Metalloprotease</keyword>